<keyword evidence="2" id="KW-1185">Reference proteome</keyword>
<dbReference type="AlphaFoldDB" id="T1ICL5"/>
<dbReference type="EnsemblMetazoa" id="RPRC014035-RA">
    <property type="protein sequence ID" value="RPRC014035-PA"/>
    <property type="gene ID" value="RPRC014035"/>
</dbReference>
<proteinExistence type="predicted"/>
<name>T1ICL5_RHOPR</name>
<dbReference type="Proteomes" id="UP000015103">
    <property type="component" value="Unassembled WGS sequence"/>
</dbReference>
<accession>T1ICL5</accession>
<evidence type="ECO:0000313" key="1">
    <source>
        <dbReference type="EnsemblMetazoa" id="RPRC014035-PA"/>
    </source>
</evidence>
<sequence>MNVPETITPIILLIVLISTMLLSLKSRVSKPKKYTRRSGGEGSFSDSSGSVVRQEFRPNNIIIYGVEDKFSSYWDLEKHVIKFINNKLELILSATNFDYIRRLGRNAEGRNSLLLLLKLITFRTKLMIVKNSFKLRVCKIFISEDYTREERDRRKLLYPQLIEDRKQGRARIYKNRF</sequence>
<dbReference type="eggNOG" id="ENOG502SC73">
    <property type="taxonomic scope" value="Eukaryota"/>
</dbReference>
<dbReference type="VEuPathDB" id="VectorBase:RPRC014035"/>
<dbReference type="InParanoid" id="T1ICL5"/>
<dbReference type="EMBL" id="ACPB03009048">
    <property type="status" value="NOT_ANNOTATED_CDS"/>
    <property type="molecule type" value="Genomic_DNA"/>
</dbReference>
<evidence type="ECO:0000313" key="2">
    <source>
        <dbReference type="Proteomes" id="UP000015103"/>
    </source>
</evidence>
<organism evidence="1 2">
    <name type="scientific">Rhodnius prolixus</name>
    <name type="common">Triatomid bug</name>
    <dbReference type="NCBI Taxonomy" id="13249"/>
    <lineage>
        <taxon>Eukaryota</taxon>
        <taxon>Metazoa</taxon>
        <taxon>Ecdysozoa</taxon>
        <taxon>Arthropoda</taxon>
        <taxon>Hexapoda</taxon>
        <taxon>Insecta</taxon>
        <taxon>Pterygota</taxon>
        <taxon>Neoptera</taxon>
        <taxon>Paraneoptera</taxon>
        <taxon>Hemiptera</taxon>
        <taxon>Heteroptera</taxon>
        <taxon>Panheteroptera</taxon>
        <taxon>Cimicomorpha</taxon>
        <taxon>Reduviidae</taxon>
        <taxon>Triatominae</taxon>
        <taxon>Rhodnius</taxon>
    </lineage>
</organism>
<protein>
    <submittedName>
        <fullName evidence="1">Uncharacterized protein</fullName>
    </submittedName>
</protein>
<reference evidence="1" key="1">
    <citation type="submission" date="2015-05" db="UniProtKB">
        <authorList>
            <consortium name="EnsemblMetazoa"/>
        </authorList>
    </citation>
    <scope>IDENTIFICATION</scope>
</reference>
<dbReference type="HOGENOM" id="CLU_1519712_0_0_1"/>